<dbReference type="EMBL" id="WJNH01000018">
    <property type="protein sequence ID" value="MRG88237.1"/>
    <property type="molecule type" value="Genomic_DNA"/>
</dbReference>
<accession>A0A6G1XBB9</accession>
<evidence type="ECO:0000313" key="1">
    <source>
        <dbReference type="EMBL" id="MRG88237.1"/>
    </source>
</evidence>
<dbReference type="RefSeq" id="WP_153730109.1">
    <property type="nucleotide sequence ID" value="NZ_WJNH01000018.1"/>
</dbReference>
<evidence type="ECO:0000313" key="2">
    <source>
        <dbReference type="Proteomes" id="UP000480185"/>
    </source>
</evidence>
<sequence length="331" mass="40840">MRTDFWRDDSFLNRLHSFLKEKGALTVQRIVPIKKNVYEVFDGNQWWIVKCYHRKMSRLWSLFSYLDDESNFIISYPFPNGKRWIEDQKQQIWCMYPYVEGESLSYKNDKDRKSAIHLLQDFHHESKGIVIHQTKPISYLTKLEERQKRFSRTKNIFFQHNALFLYQNIMKYTEELWTPIKKLKWTELEKRAKRKKYIIHGDSASHNFIKNNTGVFLIDFDLIQNAPYEYEWIQLAQRFLYDGVDDWDELLSYPVFQFYVQNPYFYYGLKFPSDLFREWLHFLKRNPSNQEISQYIKKFKRHWHKRQKFYDKTPNYDKISNNNPKRGERFR</sequence>
<organism evidence="1 2">
    <name type="scientific">Salinibacillus xinjiangensis</name>
    <dbReference type="NCBI Taxonomy" id="1229268"/>
    <lineage>
        <taxon>Bacteria</taxon>
        <taxon>Bacillati</taxon>
        <taxon>Bacillota</taxon>
        <taxon>Bacilli</taxon>
        <taxon>Bacillales</taxon>
        <taxon>Bacillaceae</taxon>
        <taxon>Salinibacillus</taxon>
    </lineage>
</organism>
<protein>
    <submittedName>
        <fullName evidence="1">Phosphotransferase</fullName>
    </submittedName>
</protein>
<reference evidence="1 2" key="1">
    <citation type="submission" date="2019-11" db="EMBL/GenBank/DDBJ databases">
        <authorList>
            <person name="Li J."/>
        </authorList>
    </citation>
    <scope>NUCLEOTIDE SEQUENCE [LARGE SCALE GENOMIC DNA]</scope>
    <source>
        <strain evidence="1 2">J4</strain>
    </source>
</reference>
<dbReference type="InterPro" id="IPR011009">
    <property type="entry name" value="Kinase-like_dom_sf"/>
</dbReference>
<dbReference type="OrthoDB" id="2373610at2"/>
<name>A0A6G1XBB9_9BACI</name>
<keyword evidence="2" id="KW-1185">Reference proteome</keyword>
<gene>
    <name evidence="1" type="ORF">GH754_18435</name>
</gene>
<keyword evidence="1" id="KW-0808">Transferase</keyword>
<dbReference type="AlphaFoldDB" id="A0A6G1XBB9"/>
<dbReference type="Gene3D" id="3.90.1200.10">
    <property type="match status" value="1"/>
</dbReference>
<dbReference type="GO" id="GO:0016740">
    <property type="term" value="F:transferase activity"/>
    <property type="evidence" value="ECO:0007669"/>
    <property type="project" value="UniProtKB-KW"/>
</dbReference>
<dbReference type="SUPFAM" id="SSF56112">
    <property type="entry name" value="Protein kinase-like (PK-like)"/>
    <property type="match status" value="1"/>
</dbReference>
<proteinExistence type="predicted"/>
<comment type="caution">
    <text evidence="1">The sequence shown here is derived from an EMBL/GenBank/DDBJ whole genome shotgun (WGS) entry which is preliminary data.</text>
</comment>
<dbReference type="Proteomes" id="UP000480185">
    <property type="component" value="Unassembled WGS sequence"/>
</dbReference>